<evidence type="ECO:0000256" key="1">
    <source>
        <dbReference type="SAM" id="Phobius"/>
    </source>
</evidence>
<keyword evidence="3" id="KW-1185">Reference proteome</keyword>
<dbReference type="InterPro" id="IPR051533">
    <property type="entry name" value="WaaL-like"/>
</dbReference>
<feature type="transmembrane region" description="Helical" evidence="1">
    <location>
        <begin position="233"/>
        <end position="251"/>
    </location>
</feature>
<dbReference type="PANTHER" id="PTHR37422:SF13">
    <property type="entry name" value="LIPOPOLYSACCHARIDE BIOSYNTHESIS PROTEIN PA4999-RELATED"/>
    <property type="match status" value="1"/>
</dbReference>
<feature type="transmembrane region" description="Helical" evidence="1">
    <location>
        <begin position="402"/>
        <end position="418"/>
    </location>
</feature>
<dbReference type="RefSeq" id="WP_132689404.1">
    <property type="nucleotide sequence ID" value="NZ_SKBU01000009.1"/>
</dbReference>
<feature type="transmembrane region" description="Helical" evidence="1">
    <location>
        <begin position="186"/>
        <end position="207"/>
    </location>
</feature>
<feature type="transmembrane region" description="Helical" evidence="1">
    <location>
        <begin position="258"/>
        <end position="277"/>
    </location>
</feature>
<evidence type="ECO:0000313" key="3">
    <source>
        <dbReference type="Proteomes" id="UP000295244"/>
    </source>
</evidence>
<name>A0A4R1BMX0_9ACTN</name>
<feature type="transmembrane region" description="Helical" evidence="1">
    <location>
        <begin position="68"/>
        <end position="93"/>
    </location>
</feature>
<feature type="transmembrane region" description="Helical" evidence="1">
    <location>
        <begin position="212"/>
        <end position="227"/>
    </location>
</feature>
<accession>A0A4R1BMX0</accession>
<dbReference type="PANTHER" id="PTHR37422">
    <property type="entry name" value="TEICHURONIC ACID BIOSYNTHESIS PROTEIN TUAE"/>
    <property type="match status" value="1"/>
</dbReference>
<gene>
    <name evidence="2" type="ORF">E0L93_05100</name>
</gene>
<dbReference type="EMBL" id="SKBU01000009">
    <property type="protein sequence ID" value="TCJ18880.1"/>
    <property type="molecule type" value="Genomic_DNA"/>
</dbReference>
<keyword evidence="1" id="KW-0812">Transmembrane</keyword>
<feature type="transmembrane region" description="Helical" evidence="1">
    <location>
        <begin position="99"/>
        <end position="119"/>
    </location>
</feature>
<evidence type="ECO:0008006" key="4">
    <source>
        <dbReference type="Google" id="ProtNLM"/>
    </source>
</evidence>
<feature type="transmembrane region" description="Helical" evidence="1">
    <location>
        <begin position="378"/>
        <end position="396"/>
    </location>
</feature>
<feature type="transmembrane region" description="Helical" evidence="1">
    <location>
        <begin position="352"/>
        <end position="371"/>
    </location>
</feature>
<proteinExistence type="predicted"/>
<keyword evidence="1" id="KW-1133">Transmembrane helix</keyword>
<feature type="transmembrane region" description="Helical" evidence="1">
    <location>
        <begin position="38"/>
        <end position="56"/>
    </location>
</feature>
<sequence>MKKRNIDFWPNLILIWVVLCVLLADRLTIDVSSGGRGIVPILILLTPLLAALVGFLSRGMALGFLKHLMFRMFWGPFLLLTFLLPLLGVLFTTYPTRTLFASMQAIVVLSFVSLGYWLGRTASNPEILWNRYLPIAIIVQFIYALGQHLSRTGSISSSFWNPFYEWDLSSQLAYGSEVVLGRSTGFYVSANTLGFWGVIAVCASLYLITSRLRYVSLVAALLTILISQSRGALVAVSVVLIAALIWQFVFVRRFRMQDLILSAFTIVIVTGAGWLLIQQGFAEQSVVDRFAGGLSVVTQGSTADQNLVGRFKFWSEALRLHSEYLLGTFGPPEYKLGTAIDNDWVRLLVQGGIIYVLTFILMLGAGISLLWREGEGRFIGALSGAIALAGLTQTPLGYTPILLYWFILGVVFSYGSYGRQCRELRTFRSRKGSLLFVRLPRVRVVR</sequence>
<reference evidence="2 3" key="1">
    <citation type="submission" date="2019-03" db="EMBL/GenBank/DDBJ databases">
        <title>Whole genome sequence of a novel Rubrobacter taiwanensis strain, isolated from Yellowstone National Park.</title>
        <authorList>
            <person name="Freed S."/>
            <person name="Ramaley R.F."/>
            <person name="Kyndt J.A."/>
        </authorList>
    </citation>
    <scope>NUCLEOTIDE SEQUENCE [LARGE SCALE GENOMIC DNA]</scope>
    <source>
        <strain evidence="2 3">Yellowstone</strain>
    </source>
</reference>
<organism evidence="2 3">
    <name type="scientific">Rubrobacter taiwanensis</name>
    <dbReference type="NCBI Taxonomy" id="185139"/>
    <lineage>
        <taxon>Bacteria</taxon>
        <taxon>Bacillati</taxon>
        <taxon>Actinomycetota</taxon>
        <taxon>Rubrobacteria</taxon>
        <taxon>Rubrobacterales</taxon>
        <taxon>Rubrobacteraceae</taxon>
        <taxon>Rubrobacter</taxon>
    </lineage>
</organism>
<dbReference type="OrthoDB" id="5245064at2"/>
<dbReference type="AlphaFoldDB" id="A0A4R1BMX0"/>
<protein>
    <recommendedName>
        <fullName evidence="4">O-antigen ligase domain-containing protein</fullName>
    </recommendedName>
</protein>
<dbReference type="Proteomes" id="UP000295244">
    <property type="component" value="Unassembled WGS sequence"/>
</dbReference>
<keyword evidence="1" id="KW-0472">Membrane</keyword>
<comment type="caution">
    <text evidence="2">The sequence shown here is derived from an EMBL/GenBank/DDBJ whole genome shotgun (WGS) entry which is preliminary data.</text>
</comment>
<evidence type="ECO:0000313" key="2">
    <source>
        <dbReference type="EMBL" id="TCJ18880.1"/>
    </source>
</evidence>
<feature type="transmembrane region" description="Helical" evidence="1">
    <location>
        <begin position="131"/>
        <end position="150"/>
    </location>
</feature>